<dbReference type="InterPro" id="IPR057600">
    <property type="entry name" value="TORTIFOLIA1/SINE1-2_N"/>
</dbReference>
<dbReference type="PANTHER" id="PTHR31355">
    <property type="entry name" value="MICROTUBULE-ASSOCIATED PROTEIN TORTIFOLIA1"/>
    <property type="match status" value="1"/>
</dbReference>
<organism evidence="4 5">
    <name type="scientific">Canna indica</name>
    <name type="common">Indian-shot</name>
    <dbReference type="NCBI Taxonomy" id="4628"/>
    <lineage>
        <taxon>Eukaryota</taxon>
        <taxon>Viridiplantae</taxon>
        <taxon>Streptophyta</taxon>
        <taxon>Embryophyta</taxon>
        <taxon>Tracheophyta</taxon>
        <taxon>Spermatophyta</taxon>
        <taxon>Magnoliopsida</taxon>
        <taxon>Liliopsida</taxon>
        <taxon>Zingiberales</taxon>
        <taxon>Cannaceae</taxon>
        <taxon>Canna</taxon>
    </lineage>
</organism>
<evidence type="ECO:0000256" key="1">
    <source>
        <dbReference type="SAM" id="MobiDB-lite"/>
    </source>
</evidence>
<dbReference type="GO" id="GO:0008017">
    <property type="term" value="F:microtubule binding"/>
    <property type="evidence" value="ECO:0007669"/>
    <property type="project" value="InterPro"/>
</dbReference>
<dbReference type="Gene3D" id="1.25.10.10">
    <property type="entry name" value="Leucine-rich Repeat Variant"/>
    <property type="match status" value="1"/>
</dbReference>
<keyword evidence="2" id="KW-0472">Membrane</keyword>
<dbReference type="PANTHER" id="PTHR31355:SF4">
    <property type="entry name" value="TOG DOMAIN-CONTAINING PROTEIN"/>
    <property type="match status" value="1"/>
</dbReference>
<dbReference type="InterPro" id="IPR033337">
    <property type="entry name" value="TORTIFOLIA1/SINE1-2"/>
</dbReference>
<feature type="region of interest" description="Disordered" evidence="1">
    <location>
        <begin position="409"/>
        <end position="428"/>
    </location>
</feature>
<dbReference type="GO" id="GO:0005874">
    <property type="term" value="C:microtubule"/>
    <property type="evidence" value="ECO:0007669"/>
    <property type="project" value="InterPro"/>
</dbReference>
<evidence type="ECO:0000256" key="2">
    <source>
        <dbReference type="SAM" id="Phobius"/>
    </source>
</evidence>
<keyword evidence="2" id="KW-0812">Transmembrane</keyword>
<dbReference type="InterPro" id="IPR016024">
    <property type="entry name" value="ARM-type_fold"/>
</dbReference>
<dbReference type="FunFam" id="1.25.10.10:FF:000275">
    <property type="entry name" value="protein SINE1 isoform X1"/>
    <property type="match status" value="1"/>
</dbReference>
<feature type="region of interest" description="Disordered" evidence="1">
    <location>
        <begin position="476"/>
        <end position="516"/>
    </location>
</feature>
<evidence type="ECO:0000313" key="4">
    <source>
        <dbReference type="EMBL" id="WOL03118.1"/>
    </source>
</evidence>
<accession>A0AAQ3QBK6</accession>
<reference evidence="4 5" key="1">
    <citation type="submission" date="2023-10" db="EMBL/GenBank/DDBJ databases">
        <title>Chromosome-scale genome assembly provides insights into flower coloration mechanisms of Canna indica.</title>
        <authorList>
            <person name="Li C."/>
        </authorList>
    </citation>
    <scope>NUCLEOTIDE SEQUENCE [LARGE SCALE GENOMIC DNA]</scope>
    <source>
        <tissue evidence="4">Flower</tissue>
    </source>
</reference>
<dbReference type="Pfam" id="PF24714">
    <property type="entry name" value="TOR1L1_N"/>
    <property type="match status" value="1"/>
</dbReference>
<gene>
    <name evidence="4" type="ORF">Cni_G11838</name>
</gene>
<feature type="compositionally biased region" description="Basic and acidic residues" evidence="1">
    <location>
        <begin position="499"/>
        <end position="515"/>
    </location>
</feature>
<evidence type="ECO:0000313" key="5">
    <source>
        <dbReference type="Proteomes" id="UP001327560"/>
    </source>
</evidence>
<name>A0AAQ3QBK6_9LILI</name>
<proteinExistence type="predicted"/>
<feature type="region of interest" description="Disordered" evidence="1">
    <location>
        <begin position="296"/>
        <end position="326"/>
    </location>
</feature>
<feature type="region of interest" description="Disordered" evidence="1">
    <location>
        <begin position="441"/>
        <end position="464"/>
    </location>
</feature>
<feature type="transmembrane region" description="Helical" evidence="2">
    <location>
        <begin position="589"/>
        <end position="610"/>
    </location>
</feature>
<keyword evidence="2" id="KW-1133">Transmembrane helix</keyword>
<sequence>MGRSLSPLLRQELANLDKDADSRKSAMKALKSYAKDLDSKALPTFLAEVSDTNGTPGAPSGECTISLYEVLARVHGRNIVPQIENIMSTIMRTLSSSGGSFALHQACSKVVPAIARYGIDPSTPDKDKTRIICSLCKPLSDVLMGTQESPASGAALCLRALVESGNWRYASDEMVNEVCLKVAGALEEKATQTNAHMGLVMALAKHNGLIAEAYARSLVRSGLQILASGASESNSQKRLSAIQMINFLMKCVDPRSISSEVFKIIDVMEKCQADDKMPFVRGAAFEALQTAKALTSQKGSRHEVGASPVVNSNFHKRHEKSPWRARDNTSALENGSLAQFCSPESQTIDSFMKNDSFADSPASVGQSSCNVEQNRRTNRRLWNQDGCIVDISLKDGLFLKACSGDDSSRLIDLGKNSKGKPSDLNKERPEAFSGFVQTSDAHKALDSTPSPQRSRPQLSMDDIKIYTTPRRLFRSLQESSDSNSEYHKNQNTRVPGNKPSHEYERKPMGDIDKDNQSQNLNTEFEENAKMTGKLNNLKDTEIVHDGTESVSSTTDVPESSICEVLNGTDNEDNDAIQLKSRSRTKFGKAVLRFFCVVLVVLLAIIFSSIMTDDDEQPAFYVVPT</sequence>
<protein>
    <recommendedName>
        <fullName evidence="3">TORTIFOLIA1/SINE1-2 N-terminal domain-containing protein</fullName>
    </recommendedName>
</protein>
<dbReference type="SUPFAM" id="SSF48371">
    <property type="entry name" value="ARM repeat"/>
    <property type="match status" value="1"/>
</dbReference>
<keyword evidence="5" id="KW-1185">Reference proteome</keyword>
<evidence type="ECO:0000259" key="3">
    <source>
        <dbReference type="Pfam" id="PF24714"/>
    </source>
</evidence>
<dbReference type="Proteomes" id="UP001327560">
    <property type="component" value="Chromosome 4"/>
</dbReference>
<feature type="domain" description="TORTIFOLIA1/SINE1-2 N-terminal" evidence="3">
    <location>
        <begin position="18"/>
        <end position="292"/>
    </location>
</feature>
<dbReference type="InterPro" id="IPR011989">
    <property type="entry name" value="ARM-like"/>
</dbReference>
<feature type="compositionally biased region" description="Polar residues" evidence="1">
    <location>
        <begin position="447"/>
        <end position="457"/>
    </location>
</feature>
<dbReference type="AlphaFoldDB" id="A0AAQ3QBK6"/>
<feature type="compositionally biased region" description="Polar residues" evidence="1">
    <location>
        <begin position="476"/>
        <end position="494"/>
    </location>
</feature>
<dbReference type="EMBL" id="CP136893">
    <property type="protein sequence ID" value="WOL03118.1"/>
    <property type="molecule type" value="Genomic_DNA"/>
</dbReference>